<proteinExistence type="predicted"/>
<comment type="caution">
    <text evidence="1">The sequence shown here is derived from an EMBL/GenBank/DDBJ whole genome shotgun (WGS) entry which is preliminary data.</text>
</comment>
<gene>
    <name evidence="1" type="ORF">C4D60_Mb04t08650</name>
</gene>
<dbReference type="Proteomes" id="UP000317650">
    <property type="component" value="Chromosome 4"/>
</dbReference>
<accession>A0A4S8KAP0</accession>
<keyword evidence="2" id="KW-1185">Reference proteome</keyword>
<evidence type="ECO:0000313" key="2">
    <source>
        <dbReference type="Proteomes" id="UP000317650"/>
    </source>
</evidence>
<reference evidence="1 2" key="1">
    <citation type="journal article" date="2019" name="Nat. Plants">
        <title>Genome sequencing of Musa balbisiana reveals subgenome evolution and function divergence in polyploid bananas.</title>
        <authorList>
            <person name="Yao X."/>
        </authorList>
    </citation>
    <scope>NUCLEOTIDE SEQUENCE [LARGE SCALE GENOMIC DNA]</scope>
    <source>
        <strain evidence="2">cv. DH-PKW</strain>
        <tissue evidence="1">Leaves</tissue>
    </source>
</reference>
<dbReference type="EMBL" id="PYDT01000001">
    <property type="protein sequence ID" value="THU72109.1"/>
    <property type="molecule type" value="Genomic_DNA"/>
</dbReference>
<evidence type="ECO:0000313" key="1">
    <source>
        <dbReference type="EMBL" id="THU72109.1"/>
    </source>
</evidence>
<dbReference type="AlphaFoldDB" id="A0A4S8KAP0"/>
<sequence length="86" mass="9750">MVRERKAARLRAPPVTTTGVHDVETELSREASLYSLSSGILPSLGARSTRRVKLRRFIVSPYARRYKYVPYCMNSLHATSSLHTTK</sequence>
<name>A0A4S8KAP0_MUSBA</name>
<organism evidence="1 2">
    <name type="scientific">Musa balbisiana</name>
    <name type="common">Banana</name>
    <dbReference type="NCBI Taxonomy" id="52838"/>
    <lineage>
        <taxon>Eukaryota</taxon>
        <taxon>Viridiplantae</taxon>
        <taxon>Streptophyta</taxon>
        <taxon>Embryophyta</taxon>
        <taxon>Tracheophyta</taxon>
        <taxon>Spermatophyta</taxon>
        <taxon>Magnoliopsida</taxon>
        <taxon>Liliopsida</taxon>
        <taxon>Zingiberales</taxon>
        <taxon>Musaceae</taxon>
        <taxon>Musa</taxon>
    </lineage>
</organism>
<dbReference type="STRING" id="52838.A0A4S8KAP0"/>
<protein>
    <submittedName>
        <fullName evidence="1">Uncharacterized protein</fullName>
    </submittedName>
</protein>